<reference evidence="1 2" key="1">
    <citation type="submission" date="2014-04" db="EMBL/GenBank/DDBJ databases">
        <title>Draft genome sequence of Pantoea beijingensis strain LMG 27579, an emerging pathogen to Pleurotus eryngii with potential industrial application.</title>
        <authorList>
            <person name="Xu F."/>
            <person name="Liu Y."/>
            <person name="Wang S."/>
            <person name="Yin Y."/>
            <person name="Ma Y."/>
            <person name="Zhao S."/>
            <person name="Rong C."/>
        </authorList>
    </citation>
    <scope>NUCLEOTIDE SEQUENCE [LARGE SCALE GENOMIC DNA]</scope>
    <source>
        <strain evidence="1 2">LMG 27579</strain>
    </source>
</reference>
<dbReference type="Gene3D" id="1.10.10.10">
    <property type="entry name" value="Winged helix-like DNA-binding domain superfamily/Winged helix DNA-binding domain"/>
    <property type="match status" value="1"/>
</dbReference>
<comment type="caution">
    <text evidence="1">The sequence shown here is derived from an EMBL/GenBank/DDBJ whole genome shotgun (WGS) entry which is preliminary data.</text>
</comment>
<dbReference type="Pfam" id="PF13384">
    <property type="entry name" value="HTH_23"/>
    <property type="match status" value="1"/>
</dbReference>
<dbReference type="AlphaFoldDB" id="A0A443IAU8"/>
<dbReference type="InterPro" id="IPR008593">
    <property type="entry name" value="Dam_MeTrfase"/>
</dbReference>
<dbReference type="EMBL" id="JMEE01000038">
    <property type="protein sequence ID" value="RWR01351.1"/>
    <property type="molecule type" value="Genomic_DNA"/>
</dbReference>
<evidence type="ECO:0000313" key="1">
    <source>
        <dbReference type="EMBL" id="RWR01351.1"/>
    </source>
</evidence>
<dbReference type="GO" id="GO:0009307">
    <property type="term" value="P:DNA restriction-modification system"/>
    <property type="evidence" value="ECO:0007669"/>
    <property type="project" value="InterPro"/>
</dbReference>
<accession>A0A443IAU8</accession>
<evidence type="ECO:0008006" key="3">
    <source>
        <dbReference type="Google" id="ProtNLM"/>
    </source>
</evidence>
<dbReference type="InterPro" id="IPR036388">
    <property type="entry name" value="WH-like_DNA-bd_sf"/>
</dbReference>
<sequence>MKLQYLSIGKERGGNDNWQSPWSLFRGLNIEFSFTLDAAASADNALCPRFWTEEDDALKQDWCAESSIWCNPPYSQIPSFIEHAHKAVVTCFLIPVRTQAKWWLRLILMNPNAHEIRFLSRNVRFKAAPGTKQKRLNNRAPMACCVVIFRNVPRKGEIRQTVHCADTGLLLHVINRGSVSGRPTIYDAEVLDQVIDLYERKRATPKEIAERLKVPLRTVQRIAQRLA</sequence>
<evidence type="ECO:0000313" key="2">
    <source>
        <dbReference type="Proteomes" id="UP000288794"/>
    </source>
</evidence>
<dbReference type="Proteomes" id="UP000288794">
    <property type="component" value="Unassembled WGS sequence"/>
</dbReference>
<gene>
    <name evidence="1" type="ORF">ED28_14605</name>
</gene>
<dbReference type="Pfam" id="PF05869">
    <property type="entry name" value="Dam"/>
    <property type="match status" value="1"/>
</dbReference>
<name>A0A443IAU8_9GAMM</name>
<proteinExistence type="predicted"/>
<dbReference type="GO" id="GO:0003677">
    <property type="term" value="F:DNA binding"/>
    <property type="evidence" value="ECO:0007669"/>
    <property type="project" value="InterPro"/>
</dbReference>
<keyword evidence="2" id="KW-1185">Reference proteome</keyword>
<organism evidence="1 2">
    <name type="scientific">[Pantoea] beijingensis</name>
    <dbReference type="NCBI Taxonomy" id="1324864"/>
    <lineage>
        <taxon>Bacteria</taxon>
        <taxon>Pseudomonadati</taxon>
        <taxon>Pseudomonadota</taxon>
        <taxon>Gammaproteobacteria</taxon>
        <taxon>Enterobacterales</taxon>
        <taxon>Erwiniaceae</taxon>
        <taxon>Erwinia</taxon>
    </lineage>
</organism>
<dbReference type="GO" id="GO:0009007">
    <property type="term" value="F:site-specific DNA-methyltransferase (adenine-specific) activity"/>
    <property type="evidence" value="ECO:0007669"/>
    <property type="project" value="InterPro"/>
</dbReference>
<protein>
    <recommendedName>
        <fullName evidence="3">Phage N-6-adenine-methyltransferase</fullName>
    </recommendedName>
</protein>